<feature type="region of interest" description="Disordered" evidence="3">
    <location>
        <begin position="1"/>
        <end position="21"/>
    </location>
</feature>
<sequence length="535" mass="58784">MDHTTGGSHTPDSLSDVDGDLLTDTSDTSLSDVLESPAFGEKDGLDLENSLQRDLQSLFDENVFAKIYRVGIEALIDNSPPHRFPEVVPQEGDGAGRYCLREAEFWTCGFFPGSLFSLLERAVKHPASLSRTGHAGVDDEDGRRLPVAMKQLQGELRTLCRTWSAPLHDMASRTDTHDIGFIIEPALRVSWELTHDEQSLESIIQAAHSLATRYVPSAGAIRSWDLILKTDVDIRGLDDNLLVIIDSMCNLDLLFYAAAHGGGARLAEIATSHARTLMRTHLRKENAVPTSSSSRYRGQLYSTRHVVNLDPADGSTKRNLTGQGYAAESTWARGQAWAILGYSQVYSWTKDPTFLHVACGVAEYFIYRLETSPDCVDVLVEDRGAIPGKGATRLAGRHVPLWDFDAPIENPQSPLRDSSAGVIAANGLLILSQHLKSAGQDALSSRYLEAAVTIVKDTLALCLAPETAIFSRHPSEEGKLEVEDVVAGQRFDALLKHATANNNATARKRYRDHGLVYGDYYLIEFGNRLLRMGLV</sequence>
<reference evidence="5" key="1">
    <citation type="submission" date="2015-07" db="EMBL/GenBank/DDBJ databases">
        <authorList>
            <person name="Teixeira M.M."/>
            <person name="Souza R.C."/>
            <person name="Almeida L.G."/>
            <person name="Vicente V.A."/>
            <person name="de Hoog S."/>
            <person name="Bocca A.L."/>
            <person name="de Almeida S.R."/>
            <person name="Vasconcelos A.T."/>
            <person name="Felipe M.S."/>
        </authorList>
    </citation>
    <scope>NUCLEOTIDE SEQUENCE [LARGE SCALE GENOMIC DNA]</scope>
    <source>
        <strain evidence="5">KSF</strain>
    </source>
</reference>
<dbReference type="Proteomes" id="UP000094526">
    <property type="component" value="Unassembled WGS sequence"/>
</dbReference>
<gene>
    <name evidence="4" type="ORF">CLCR_06994</name>
</gene>
<dbReference type="STRING" id="86049.A0A1C1CPC3"/>
<dbReference type="SUPFAM" id="SSF48208">
    <property type="entry name" value="Six-hairpin glycosidases"/>
    <property type="match status" value="1"/>
</dbReference>
<dbReference type="GO" id="GO:0052757">
    <property type="term" value="F:chondroitin hydrolase activity"/>
    <property type="evidence" value="ECO:0007669"/>
    <property type="project" value="TreeGrafter"/>
</dbReference>
<dbReference type="GO" id="GO:0000272">
    <property type="term" value="P:polysaccharide catabolic process"/>
    <property type="evidence" value="ECO:0007669"/>
    <property type="project" value="TreeGrafter"/>
</dbReference>
<dbReference type="FunFam" id="1.50.10.10:FF:000048">
    <property type="entry name" value="Unsaturated chondroitin disaccharide hydrolase"/>
    <property type="match status" value="1"/>
</dbReference>
<comment type="caution">
    <text evidence="4">The sequence shown here is derived from an EMBL/GenBank/DDBJ whole genome shotgun (WGS) entry which is preliminary data.</text>
</comment>
<accession>A0A1C1CPC3</accession>
<dbReference type="OrthoDB" id="2317065at2759"/>
<keyword evidence="1 4" id="KW-0378">Hydrolase</keyword>
<evidence type="ECO:0000313" key="5">
    <source>
        <dbReference type="Proteomes" id="UP000094526"/>
    </source>
</evidence>
<name>A0A1C1CPC3_9EURO</name>
<dbReference type="InterPro" id="IPR012341">
    <property type="entry name" value="6hp_glycosidase-like_sf"/>
</dbReference>
<dbReference type="VEuPathDB" id="FungiDB:CLCR_06994"/>
<dbReference type="EMBL" id="LGRB01000010">
    <property type="protein sequence ID" value="OCT50356.1"/>
    <property type="molecule type" value="Genomic_DNA"/>
</dbReference>
<dbReference type="PANTHER" id="PTHR36845:SF1">
    <property type="entry name" value="HYDROLASE, PUTATIVE (AFU_ORTHOLOGUE AFUA_7G05090)-RELATED"/>
    <property type="match status" value="1"/>
</dbReference>
<dbReference type="PANTHER" id="PTHR36845">
    <property type="entry name" value="HYDROLASE, PUTATIVE (AFU_ORTHOLOGUE AFUA_7G05090)-RELATED"/>
    <property type="match status" value="1"/>
</dbReference>
<evidence type="ECO:0000313" key="4">
    <source>
        <dbReference type="EMBL" id="OCT50356.1"/>
    </source>
</evidence>
<dbReference type="AlphaFoldDB" id="A0A1C1CPC3"/>
<organism evidence="4 5">
    <name type="scientific">Cladophialophora carrionii</name>
    <dbReference type="NCBI Taxonomy" id="86049"/>
    <lineage>
        <taxon>Eukaryota</taxon>
        <taxon>Fungi</taxon>
        <taxon>Dikarya</taxon>
        <taxon>Ascomycota</taxon>
        <taxon>Pezizomycotina</taxon>
        <taxon>Eurotiomycetes</taxon>
        <taxon>Chaetothyriomycetidae</taxon>
        <taxon>Chaetothyriales</taxon>
        <taxon>Herpotrichiellaceae</taxon>
        <taxon>Cladophialophora</taxon>
    </lineage>
</organism>
<evidence type="ECO:0000256" key="3">
    <source>
        <dbReference type="SAM" id="MobiDB-lite"/>
    </source>
</evidence>
<evidence type="ECO:0000256" key="2">
    <source>
        <dbReference type="ARBA" id="ARBA00038358"/>
    </source>
</evidence>
<dbReference type="InterPro" id="IPR052369">
    <property type="entry name" value="UG_Glycosaminoglycan_Hydrolase"/>
</dbReference>
<proteinExistence type="inferred from homology"/>
<evidence type="ECO:0000256" key="1">
    <source>
        <dbReference type="ARBA" id="ARBA00022801"/>
    </source>
</evidence>
<dbReference type="Gene3D" id="1.50.10.10">
    <property type="match status" value="1"/>
</dbReference>
<feature type="compositionally biased region" description="Polar residues" evidence="3">
    <location>
        <begin position="1"/>
        <end position="11"/>
    </location>
</feature>
<dbReference type="InterPro" id="IPR008928">
    <property type="entry name" value="6-hairpin_glycosidase_sf"/>
</dbReference>
<protein>
    <submittedName>
        <fullName evidence="4">Unsaturated glucuronyl hydrolase</fullName>
    </submittedName>
</protein>
<comment type="similarity">
    <text evidence="2">Belongs to the glycosyl hydrolase 88 family.</text>
</comment>
<keyword evidence="5" id="KW-1185">Reference proteome</keyword>